<keyword evidence="3" id="KW-1185">Reference proteome</keyword>
<proteinExistence type="predicted"/>
<dbReference type="AlphaFoldDB" id="A0A9X0CJE4"/>
<evidence type="ECO:0000313" key="3">
    <source>
        <dbReference type="Proteomes" id="UP001163046"/>
    </source>
</evidence>
<gene>
    <name evidence="2" type="ORF">OS493_038270</name>
</gene>
<feature type="signal peptide" evidence="1">
    <location>
        <begin position="1"/>
        <end position="18"/>
    </location>
</feature>
<name>A0A9X0CJE4_9CNID</name>
<dbReference type="EMBL" id="MU827392">
    <property type="protein sequence ID" value="KAJ7350137.1"/>
    <property type="molecule type" value="Genomic_DNA"/>
</dbReference>
<comment type="caution">
    <text evidence="2">The sequence shown here is derived from an EMBL/GenBank/DDBJ whole genome shotgun (WGS) entry which is preliminary data.</text>
</comment>
<dbReference type="OrthoDB" id="10461563at2759"/>
<evidence type="ECO:0000313" key="2">
    <source>
        <dbReference type="EMBL" id="KAJ7350137.1"/>
    </source>
</evidence>
<reference evidence="2" key="1">
    <citation type="submission" date="2023-01" db="EMBL/GenBank/DDBJ databases">
        <title>Genome assembly of the deep-sea coral Lophelia pertusa.</title>
        <authorList>
            <person name="Herrera S."/>
            <person name="Cordes E."/>
        </authorList>
    </citation>
    <scope>NUCLEOTIDE SEQUENCE</scope>
    <source>
        <strain evidence="2">USNM1676648</strain>
        <tissue evidence="2">Polyp</tissue>
    </source>
</reference>
<feature type="chain" id="PRO_5040911583" evidence="1">
    <location>
        <begin position="19"/>
        <end position="119"/>
    </location>
</feature>
<dbReference type="Proteomes" id="UP001163046">
    <property type="component" value="Unassembled WGS sequence"/>
</dbReference>
<sequence length="119" mass="13242">MKITLAIFFCVILGVTTAYHVTEETEKGEDDLLQLEKTAYDDPDKMAQKMHDISEGLKILVACINGGGDKHKCFETFVNSVKPSPAERKCIVSLEGCVKAKDSNILDCLNKFKECVNRN</sequence>
<protein>
    <submittedName>
        <fullName evidence="2">Uncharacterized protein</fullName>
    </submittedName>
</protein>
<organism evidence="2 3">
    <name type="scientific">Desmophyllum pertusum</name>
    <dbReference type="NCBI Taxonomy" id="174260"/>
    <lineage>
        <taxon>Eukaryota</taxon>
        <taxon>Metazoa</taxon>
        <taxon>Cnidaria</taxon>
        <taxon>Anthozoa</taxon>
        <taxon>Hexacorallia</taxon>
        <taxon>Scleractinia</taxon>
        <taxon>Caryophylliina</taxon>
        <taxon>Caryophylliidae</taxon>
        <taxon>Desmophyllum</taxon>
    </lineage>
</organism>
<keyword evidence="1" id="KW-0732">Signal</keyword>
<evidence type="ECO:0000256" key="1">
    <source>
        <dbReference type="SAM" id="SignalP"/>
    </source>
</evidence>
<accession>A0A9X0CJE4</accession>